<dbReference type="Gene3D" id="1.10.645.10">
    <property type="entry name" value="Cytochrome-c3 Hydrogenase, chain B"/>
    <property type="match status" value="1"/>
</dbReference>
<feature type="non-terminal residue" evidence="2">
    <location>
        <position position="233"/>
    </location>
</feature>
<dbReference type="PANTHER" id="PTHR42958:SF1">
    <property type="entry name" value="HYDROGENASE-2 LARGE CHAIN"/>
    <property type="match status" value="1"/>
</dbReference>
<evidence type="ECO:0000313" key="4">
    <source>
        <dbReference type="Proteomes" id="UP000487258"/>
    </source>
</evidence>
<dbReference type="InterPro" id="IPR001501">
    <property type="entry name" value="Ni-dep_hyd_lsu"/>
</dbReference>
<gene>
    <name evidence="2" type="ORF">GQM04_34385</name>
    <name evidence="3" type="ORF">GQM04_34390</name>
</gene>
<dbReference type="GO" id="GO:0016151">
    <property type="term" value="F:nickel cation binding"/>
    <property type="evidence" value="ECO:0007669"/>
    <property type="project" value="InterPro"/>
</dbReference>
<accession>A0A6L7A9I5</accession>
<dbReference type="InterPro" id="IPR029014">
    <property type="entry name" value="NiFe-Hase_large"/>
</dbReference>
<keyword evidence="2" id="KW-0560">Oxidoreductase</keyword>
<dbReference type="InterPro" id="IPR050867">
    <property type="entry name" value="NiFe/NiFeSe_hydrgnase_LSU"/>
</dbReference>
<comment type="caution">
    <text evidence="2">The sequence shown here is derived from an EMBL/GenBank/DDBJ whole genome shotgun (WGS) entry which is preliminary data.</text>
</comment>
<evidence type="ECO:0000313" key="2">
    <source>
        <dbReference type="EMBL" id="MWL50482.1"/>
    </source>
</evidence>
<feature type="non-terminal residue" evidence="2">
    <location>
        <position position="1"/>
    </location>
</feature>
<dbReference type="PANTHER" id="PTHR42958">
    <property type="entry name" value="HYDROGENASE-2 LARGE CHAIN"/>
    <property type="match status" value="1"/>
</dbReference>
<organism evidence="2 4">
    <name type="scientific">Escherichia coli</name>
    <dbReference type="NCBI Taxonomy" id="562"/>
    <lineage>
        <taxon>Bacteria</taxon>
        <taxon>Pseudomonadati</taxon>
        <taxon>Pseudomonadota</taxon>
        <taxon>Gammaproteobacteria</taxon>
        <taxon>Enterobacterales</taxon>
        <taxon>Enterobacteriaceae</taxon>
        <taxon>Escherichia</taxon>
    </lineage>
</organism>
<dbReference type="SUPFAM" id="SSF56762">
    <property type="entry name" value="HydB/Nqo4-like"/>
    <property type="match status" value="1"/>
</dbReference>
<evidence type="ECO:0000313" key="3">
    <source>
        <dbReference type="EMBL" id="MWL50483.1"/>
    </source>
</evidence>
<proteinExistence type="predicted"/>
<dbReference type="EMBL" id="WTMY01001380">
    <property type="protein sequence ID" value="MWL50483.1"/>
    <property type="molecule type" value="Genomic_DNA"/>
</dbReference>
<dbReference type="Pfam" id="PF00374">
    <property type="entry name" value="NiFeSe_Hases"/>
    <property type="match status" value="1"/>
</dbReference>
<comment type="subunit">
    <text evidence="1">Heterodimer of a large and a small subunit.</text>
</comment>
<dbReference type="Proteomes" id="UP000487258">
    <property type="component" value="Unassembled WGS sequence"/>
</dbReference>
<dbReference type="AlphaFoldDB" id="A0A6L7A9I5"/>
<dbReference type="RefSeq" id="WP_202124293.1">
    <property type="nucleotide sequence ID" value="NZ_WTMY01001379.1"/>
</dbReference>
<reference evidence="2 4" key="1">
    <citation type="submission" date="2019-12" db="EMBL/GenBank/DDBJ databases">
        <title>Enteriobacteria Tanzani isolates_10432.</title>
        <authorList>
            <person name="Subbiah M."/>
            <person name="Call D."/>
        </authorList>
    </citation>
    <scope>NUCLEOTIDE SEQUENCE [LARGE SCALE GENOMIC DNA]</scope>
    <source>
        <strain evidence="2 4">10432wF6</strain>
    </source>
</reference>
<name>A0A6L7A9I5_ECOLX</name>
<sequence>SDFVEQVYKVDTAVIAAFYPEWLTRGKGAVNYLSVPEFPTDSKNGSFLFPGGYIENADLSSYRPITSHSDEYLIKGIQESAKHSWYKDEAPQAPWEGTTIPAYDGWSDDGKYSWVKSPTFYGKTVEVGPLANMLVKLAAGRESTQNKLNEIVAIYQKLTGNTLEVAQLHSTLGRIIGRTVHCCELQDILQNQYSALITNIGKGDHTTFVKPNIPATGEFKGVGFLEAPRGMLS</sequence>
<evidence type="ECO:0000256" key="1">
    <source>
        <dbReference type="ARBA" id="ARBA00011771"/>
    </source>
</evidence>
<dbReference type="GO" id="GO:0033748">
    <property type="term" value="F:hydrogenase (acceptor) activity"/>
    <property type="evidence" value="ECO:0007669"/>
    <property type="project" value="UniProtKB-EC"/>
</dbReference>
<dbReference type="EMBL" id="WTMY01001379">
    <property type="protein sequence ID" value="MWL50482.1"/>
    <property type="molecule type" value="Genomic_DNA"/>
</dbReference>
<protein>
    <submittedName>
        <fullName evidence="2">Hydrogenase 2 large subunit</fullName>
        <ecNumber evidence="2">1.12.99.6</ecNumber>
    </submittedName>
</protein>
<dbReference type="EC" id="1.12.99.6" evidence="2"/>